<name>A0ABV3NAU0_9ACTO</name>
<reference evidence="2 3" key="1">
    <citation type="submission" date="2024-01" db="EMBL/GenBank/DDBJ databases">
        <title>Genomic analysis and antimicrobial resistance profiles of Trueperella pyogenes isolated from domestic and wild animals.</title>
        <authorList>
            <person name="Magossi G."/>
            <person name="Gzyl K.E."/>
            <person name="Holman D.B."/>
            <person name="Amat S."/>
        </authorList>
    </citation>
    <scope>NUCLEOTIDE SEQUENCE [LARGE SCALE GENOMIC DNA]</scope>
    <source>
        <strain evidence="2 3">1494</strain>
    </source>
</reference>
<dbReference type="Gene3D" id="3.30.420.40">
    <property type="match status" value="1"/>
</dbReference>
<protein>
    <submittedName>
        <fullName evidence="2">ROK family protein</fullName>
    </submittedName>
</protein>
<evidence type="ECO:0000256" key="1">
    <source>
        <dbReference type="ARBA" id="ARBA00006479"/>
    </source>
</evidence>
<comment type="similarity">
    <text evidence="1">Belongs to the ROK (NagC/XylR) family.</text>
</comment>
<dbReference type="Pfam" id="PF00480">
    <property type="entry name" value="ROK"/>
    <property type="match status" value="1"/>
</dbReference>
<dbReference type="Proteomes" id="UP001555100">
    <property type="component" value="Unassembled WGS sequence"/>
</dbReference>
<comment type="caution">
    <text evidence="2">The sequence shown here is derived from an EMBL/GenBank/DDBJ whole genome shotgun (WGS) entry which is preliminary data.</text>
</comment>
<dbReference type="InterPro" id="IPR000600">
    <property type="entry name" value="ROK"/>
</dbReference>
<dbReference type="SUPFAM" id="SSF53067">
    <property type="entry name" value="Actin-like ATPase domain"/>
    <property type="match status" value="1"/>
</dbReference>
<dbReference type="RefSeq" id="WP_367199717.1">
    <property type="nucleotide sequence ID" value="NZ_JBAGMD010000002.1"/>
</dbReference>
<organism evidence="2 3">
    <name type="scientific">Trueperella pyogenes</name>
    <dbReference type="NCBI Taxonomy" id="1661"/>
    <lineage>
        <taxon>Bacteria</taxon>
        <taxon>Bacillati</taxon>
        <taxon>Actinomycetota</taxon>
        <taxon>Actinomycetes</taxon>
        <taxon>Actinomycetales</taxon>
        <taxon>Actinomycetaceae</taxon>
        <taxon>Trueperella</taxon>
    </lineage>
</organism>
<dbReference type="EMBL" id="JBAGNM010000003">
    <property type="protein sequence ID" value="MEW6954315.1"/>
    <property type="molecule type" value="Genomic_DNA"/>
</dbReference>
<evidence type="ECO:0000313" key="2">
    <source>
        <dbReference type="EMBL" id="MEW6954315.1"/>
    </source>
</evidence>
<evidence type="ECO:0000313" key="3">
    <source>
        <dbReference type="Proteomes" id="UP001555100"/>
    </source>
</evidence>
<sequence length="90" mass="9819">MAHRTLDRAGTSLGRAIANALNLIDIDLVILGGDLAHLLPHVEKLLYSEVSYRMLGSRWVETELVADTHGARAAVLGARHASFEDFVENP</sequence>
<proteinExistence type="inferred from homology"/>
<keyword evidence="3" id="KW-1185">Reference proteome</keyword>
<accession>A0ABV3NAU0</accession>
<dbReference type="InterPro" id="IPR043129">
    <property type="entry name" value="ATPase_NBD"/>
</dbReference>
<gene>
    <name evidence="2" type="ORF">V3M73_04685</name>
</gene>